<evidence type="ECO:0000256" key="4">
    <source>
        <dbReference type="ARBA" id="ARBA00022827"/>
    </source>
</evidence>
<dbReference type="PRINTS" id="PR00368">
    <property type="entry name" value="FADPNR"/>
</dbReference>
<accession>A0ABM9ESJ3</accession>
<keyword evidence="4" id="KW-0274">FAD</keyword>
<gene>
    <name evidence="7" type="ORF">BACCIP111895_02809</name>
</gene>
<dbReference type="GO" id="GO:0016491">
    <property type="term" value="F:oxidoreductase activity"/>
    <property type="evidence" value="ECO:0007669"/>
    <property type="project" value="UniProtKB-KW"/>
</dbReference>
<dbReference type="RefSeq" id="WP_248735906.1">
    <property type="nucleotide sequence ID" value="NZ_CALBWS010000018.1"/>
</dbReference>
<keyword evidence="8" id="KW-1185">Reference proteome</keyword>
<keyword evidence="5 7" id="KW-0560">Oxidoreductase</keyword>
<evidence type="ECO:0000313" key="7">
    <source>
        <dbReference type="EMBL" id="CAH2715625.1"/>
    </source>
</evidence>
<dbReference type="InterPro" id="IPR051169">
    <property type="entry name" value="NADH-Q_oxidoreductase"/>
</dbReference>
<dbReference type="InterPro" id="IPR023753">
    <property type="entry name" value="FAD/NAD-binding_dom"/>
</dbReference>
<proteinExistence type="inferred from homology"/>
<evidence type="ECO:0000256" key="5">
    <source>
        <dbReference type="ARBA" id="ARBA00023002"/>
    </source>
</evidence>
<evidence type="ECO:0000256" key="1">
    <source>
        <dbReference type="ARBA" id="ARBA00001974"/>
    </source>
</evidence>
<comment type="cofactor">
    <cofactor evidence="1">
        <name>FAD</name>
        <dbReference type="ChEBI" id="CHEBI:57692"/>
    </cofactor>
</comment>
<dbReference type="EC" id="1.6.99.-" evidence="7"/>
<dbReference type="PANTHER" id="PTHR42913">
    <property type="entry name" value="APOPTOSIS-INDUCING FACTOR 1"/>
    <property type="match status" value="1"/>
</dbReference>
<dbReference type="Gene3D" id="3.50.50.100">
    <property type="match status" value="1"/>
</dbReference>
<feature type="domain" description="FAD/NAD(P)-binding" evidence="6">
    <location>
        <begin position="6"/>
        <end position="319"/>
    </location>
</feature>
<dbReference type="Pfam" id="PF07992">
    <property type="entry name" value="Pyr_redox_2"/>
    <property type="match status" value="1"/>
</dbReference>
<evidence type="ECO:0000256" key="3">
    <source>
        <dbReference type="ARBA" id="ARBA00022630"/>
    </source>
</evidence>
<dbReference type="PANTHER" id="PTHR42913:SF3">
    <property type="entry name" value="64 KDA MITOCHONDRIAL NADH DEHYDROGENASE (EUROFUNG)"/>
    <property type="match status" value="1"/>
</dbReference>
<dbReference type="InterPro" id="IPR036188">
    <property type="entry name" value="FAD/NAD-bd_sf"/>
</dbReference>
<dbReference type="Proteomes" id="UP000838308">
    <property type="component" value="Unassembled WGS sequence"/>
</dbReference>
<dbReference type="EMBL" id="CALBWS010000018">
    <property type="protein sequence ID" value="CAH2715625.1"/>
    <property type="molecule type" value="Genomic_DNA"/>
</dbReference>
<sequence>MELDKKKVVILGGGYAGLMTAVTLQKKVHPSRVEIFLVSNHDYHYITTKVHEAGAGTISHESILLPITELIDAERVTFIQDEVKKLDLERKRVECKNHSLKFDYVVAAIGGTPKTFNISGLKEHGFFLFDWEGTYRLRKHIEEQFQQYSQNPIGELNLVIGGTGFTGMEFIHELKNSIPALCEQYTVNPENVHMIVVEPNQEILHGYPDLIVADAVNSLNKMSCEFIIGVPVTKVEKDKVILQDGREIPTTTIIWAGGIKGNPLFEGFGFELMDGRVRLNEYCEVPGFQDVYVLGDASVSFNDKGEPYPPTAQIAIQQGQYCAYNIAMKIYAQPVKPFHYIYRGTVMSLGKGKASGIVYDHHINGRFAAFMKWVIEMRYYFMLGGIPLVRKQWKH</sequence>
<evidence type="ECO:0000313" key="8">
    <source>
        <dbReference type="Proteomes" id="UP000838308"/>
    </source>
</evidence>
<dbReference type="SUPFAM" id="SSF51905">
    <property type="entry name" value="FAD/NAD(P)-binding domain"/>
    <property type="match status" value="2"/>
</dbReference>
<comment type="caution">
    <text evidence="7">The sequence shown here is derived from an EMBL/GenBank/DDBJ whole genome shotgun (WGS) entry which is preliminary data.</text>
</comment>
<evidence type="ECO:0000259" key="6">
    <source>
        <dbReference type="Pfam" id="PF07992"/>
    </source>
</evidence>
<protein>
    <submittedName>
        <fullName evidence="7">NADH dehydrogenase-like protein</fullName>
        <ecNumber evidence="7">1.6.99.-</ecNumber>
    </submittedName>
</protein>
<organism evidence="7 8">
    <name type="scientific">Neobacillus rhizosphaerae</name>
    <dbReference type="NCBI Taxonomy" id="2880965"/>
    <lineage>
        <taxon>Bacteria</taxon>
        <taxon>Bacillati</taxon>
        <taxon>Bacillota</taxon>
        <taxon>Bacilli</taxon>
        <taxon>Bacillales</taxon>
        <taxon>Bacillaceae</taxon>
        <taxon>Neobacillus</taxon>
    </lineage>
</organism>
<name>A0ABM9ESJ3_9BACI</name>
<comment type="similarity">
    <text evidence="2">Belongs to the NADH dehydrogenase family.</text>
</comment>
<evidence type="ECO:0000256" key="2">
    <source>
        <dbReference type="ARBA" id="ARBA00005272"/>
    </source>
</evidence>
<keyword evidence="3" id="KW-0285">Flavoprotein</keyword>
<reference evidence="7" key="1">
    <citation type="submission" date="2022-04" db="EMBL/GenBank/DDBJ databases">
        <authorList>
            <person name="Criscuolo A."/>
        </authorList>
    </citation>
    <scope>NUCLEOTIDE SEQUENCE</scope>
    <source>
        <strain evidence="7">CIP111895</strain>
    </source>
</reference>